<name>A0ABR8BS31_APHFL</name>
<evidence type="ECO:0000313" key="2">
    <source>
        <dbReference type="Proteomes" id="UP000606721"/>
    </source>
</evidence>
<sequence>MEWKDLYFGWLIELIPLSQGYIFKCWMSNEEIGISNNHIYPSLSQAMMAARTRAKIESVRLVLISFLNEYHDNHNLTTQEYKDLKNSISEFATVASQLKMQDY</sequence>
<keyword evidence="2" id="KW-1185">Reference proteome</keyword>
<accession>A0ABR8BS31</accession>
<reference evidence="1 2" key="1">
    <citation type="journal article" date="2020" name="ISME J.">
        <title>Comparative genomics reveals insights into cyanobacterial evolution and habitat adaptation.</title>
        <authorList>
            <person name="Chen M.Y."/>
            <person name="Teng W.K."/>
            <person name="Zhao L."/>
            <person name="Hu C.X."/>
            <person name="Zhou Y.K."/>
            <person name="Han B.P."/>
            <person name="Song L.R."/>
            <person name="Shu W.S."/>
        </authorList>
    </citation>
    <scope>NUCLEOTIDE SEQUENCE [LARGE SCALE GENOMIC DNA]</scope>
    <source>
        <strain evidence="1 2">FACHB-1040</strain>
    </source>
</reference>
<dbReference type="Proteomes" id="UP000606721">
    <property type="component" value="Unassembled WGS sequence"/>
</dbReference>
<dbReference type="RefSeq" id="WP_027402027.1">
    <property type="nucleotide sequence ID" value="NZ_JACJQT010000006.1"/>
</dbReference>
<organism evidence="1 2">
    <name type="scientific">Aphanizomenon flos-aquae FACHB-1040</name>
    <dbReference type="NCBI Taxonomy" id="2692887"/>
    <lineage>
        <taxon>Bacteria</taxon>
        <taxon>Bacillati</taxon>
        <taxon>Cyanobacteriota</taxon>
        <taxon>Cyanophyceae</taxon>
        <taxon>Nostocales</taxon>
        <taxon>Aphanizomenonaceae</taxon>
        <taxon>Aphanizomenon</taxon>
    </lineage>
</organism>
<dbReference type="EMBL" id="JACJQT010000006">
    <property type="protein sequence ID" value="MBD2277411.1"/>
    <property type="molecule type" value="Genomic_DNA"/>
</dbReference>
<proteinExistence type="predicted"/>
<gene>
    <name evidence="1" type="ORF">H6F99_03460</name>
</gene>
<comment type="caution">
    <text evidence="1">The sequence shown here is derived from an EMBL/GenBank/DDBJ whole genome shotgun (WGS) entry which is preliminary data.</text>
</comment>
<evidence type="ECO:0000313" key="1">
    <source>
        <dbReference type="EMBL" id="MBD2277411.1"/>
    </source>
</evidence>
<protein>
    <submittedName>
        <fullName evidence="1">Uncharacterized protein</fullName>
    </submittedName>
</protein>